<dbReference type="CDD" id="cd07177">
    <property type="entry name" value="terB_like"/>
    <property type="match status" value="1"/>
</dbReference>
<dbReference type="Proteomes" id="UP000324133">
    <property type="component" value="Unassembled WGS sequence"/>
</dbReference>
<feature type="transmembrane region" description="Helical" evidence="1">
    <location>
        <begin position="166"/>
        <end position="184"/>
    </location>
</feature>
<keyword evidence="4" id="KW-1185">Reference proteome</keyword>
<comment type="caution">
    <text evidence="3">The sequence shown here is derived from an EMBL/GenBank/DDBJ whole genome shotgun (WGS) entry which is preliminary data.</text>
</comment>
<keyword evidence="1" id="KW-0812">Transmembrane</keyword>
<reference evidence="3 4" key="1">
    <citation type="submission" date="2019-07" db="EMBL/GenBank/DDBJ databases">
        <title>Rufibacter sp. nov., isolated from lake sediment.</title>
        <authorList>
            <person name="Qu J.-H."/>
        </authorList>
    </citation>
    <scope>NUCLEOTIDE SEQUENCE [LARGE SCALE GENOMIC DNA]</scope>
    <source>
        <strain evidence="3 4">NBS58-1</strain>
    </source>
</reference>
<dbReference type="OrthoDB" id="966148at2"/>
<dbReference type="SUPFAM" id="SSF158682">
    <property type="entry name" value="TerB-like"/>
    <property type="match status" value="1"/>
</dbReference>
<organism evidence="3 4">
    <name type="scientific">Rufibacter hautae</name>
    <dbReference type="NCBI Taxonomy" id="2595005"/>
    <lineage>
        <taxon>Bacteria</taxon>
        <taxon>Pseudomonadati</taxon>
        <taxon>Bacteroidota</taxon>
        <taxon>Cytophagia</taxon>
        <taxon>Cytophagales</taxon>
        <taxon>Hymenobacteraceae</taxon>
        <taxon>Rufibacter</taxon>
    </lineage>
</organism>
<dbReference type="InterPro" id="IPR007791">
    <property type="entry name" value="DjlA_N"/>
</dbReference>
<evidence type="ECO:0000256" key="1">
    <source>
        <dbReference type="SAM" id="Phobius"/>
    </source>
</evidence>
<protein>
    <submittedName>
        <fullName evidence="3">TerB family tellurite resistance protein</fullName>
    </submittedName>
</protein>
<dbReference type="RefSeq" id="WP_149089904.1">
    <property type="nucleotide sequence ID" value="NZ_VKKY01000001.1"/>
</dbReference>
<evidence type="ECO:0000313" key="4">
    <source>
        <dbReference type="Proteomes" id="UP000324133"/>
    </source>
</evidence>
<name>A0A5B6TUN9_9BACT</name>
<keyword evidence="1" id="KW-1133">Transmembrane helix</keyword>
<evidence type="ECO:0000313" key="3">
    <source>
        <dbReference type="EMBL" id="KAA3440268.1"/>
    </source>
</evidence>
<keyword evidence="1" id="KW-0472">Membrane</keyword>
<dbReference type="EMBL" id="VKKY01000001">
    <property type="protein sequence ID" value="KAA3440268.1"/>
    <property type="molecule type" value="Genomic_DNA"/>
</dbReference>
<gene>
    <name evidence="3" type="ORF">FOA19_06310</name>
</gene>
<proteinExistence type="predicted"/>
<dbReference type="InterPro" id="IPR029024">
    <property type="entry name" value="TerB-like"/>
</dbReference>
<dbReference type="AlphaFoldDB" id="A0A5B6TUN9"/>
<accession>A0A5B6TUN9</accession>
<feature type="transmembrane region" description="Helical" evidence="1">
    <location>
        <begin position="204"/>
        <end position="225"/>
    </location>
</feature>
<feature type="domain" description="Co-chaperone DjlA N-terminal" evidence="2">
    <location>
        <begin position="22"/>
        <end position="124"/>
    </location>
</feature>
<sequence>MAEENTILLKDYSDQEKGAYLGALATIASADGHVSEEELQFLQLTSEAAELPENLQQEIISIAKNPSQISLQRCLDVLKNSPLRFSFITDIISFAKSDGQYTTEEQQRIAEVSKYLGIDQKQFSILDQFVDKANQAQEQGEDPTSQSFMNKSGFGDMFKNSGISPGMVTGMLGVLAPIVISSMMNRRRGGYGHGGMMGGGMMGGGMMGGGMGGGLGGLLGGLLGGGMAGGMMGGRGGMYGGGRMGGLGSMASILGSLGGRGGYGRGMSGGGLGGLLGGILGGGRRGSGW</sequence>
<dbReference type="Pfam" id="PF05099">
    <property type="entry name" value="TerB"/>
    <property type="match status" value="1"/>
</dbReference>
<evidence type="ECO:0000259" key="2">
    <source>
        <dbReference type="Pfam" id="PF05099"/>
    </source>
</evidence>
<dbReference type="Gene3D" id="1.10.3680.10">
    <property type="entry name" value="TerB-like"/>
    <property type="match status" value="1"/>
</dbReference>